<organism evidence="2 3">
    <name type="scientific">Zea mays</name>
    <name type="common">Maize</name>
    <dbReference type="NCBI Taxonomy" id="4577"/>
    <lineage>
        <taxon>Eukaryota</taxon>
        <taxon>Viridiplantae</taxon>
        <taxon>Streptophyta</taxon>
        <taxon>Embryophyta</taxon>
        <taxon>Tracheophyta</taxon>
        <taxon>Spermatophyta</taxon>
        <taxon>Magnoliopsida</taxon>
        <taxon>Liliopsida</taxon>
        <taxon>Poales</taxon>
        <taxon>Poaceae</taxon>
        <taxon>PACMAD clade</taxon>
        <taxon>Panicoideae</taxon>
        <taxon>Andropogonodae</taxon>
        <taxon>Andropogoneae</taxon>
        <taxon>Tripsacinae</taxon>
        <taxon>Zea</taxon>
    </lineage>
</organism>
<dbReference type="PANTHER" id="PTHR35469:SF4">
    <property type="entry name" value="TRANSMEMBRANE PROTEIN"/>
    <property type="match status" value="1"/>
</dbReference>
<feature type="region of interest" description="Disordered" evidence="1">
    <location>
        <begin position="57"/>
        <end position="77"/>
    </location>
</feature>
<dbReference type="AlphaFoldDB" id="A0A3L6FF44"/>
<comment type="caution">
    <text evidence="2">The sequence shown here is derived from an EMBL/GenBank/DDBJ whole genome shotgun (WGS) entry which is preliminary data.</text>
</comment>
<gene>
    <name evidence="2" type="ORF">Zm00014a_039115</name>
</gene>
<sequence>MEKGAGTRRWRLVERGSDRLAFINSQTRSLSCDPIPDSPRRPEFEGSAENEFIERNQLQKSEPNNDLVPGFQHPNTRQGVKARTLSYDDLVPGIQRADGRQEMKASTLSYEDELFRKFKMGSSVPEI</sequence>
<evidence type="ECO:0000313" key="2">
    <source>
        <dbReference type="EMBL" id="PWZ31835.1"/>
    </source>
</evidence>
<evidence type="ECO:0000313" key="3">
    <source>
        <dbReference type="Proteomes" id="UP000251960"/>
    </source>
</evidence>
<name>A0A3L6FF44_MAIZE</name>
<dbReference type="Proteomes" id="UP000251960">
    <property type="component" value="Chromosome 3"/>
</dbReference>
<protein>
    <submittedName>
        <fullName evidence="2">Uncharacterized protein</fullName>
    </submittedName>
</protein>
<reference evidence="2 3" key="1">
    <citation type="journal article" date="2018" name="Nat. Genet.">
        <title>Extensive intraspecific gene order and gene structural variations between Mo17 and other maize genomes.</title>
        <authorList>
            <person name="Sun S."/>
            <person name="Zhou Y."/>
            <person name="Chen J."/>
            <person name="Shi J."/>
            <person name="Zhao H."/>
            <person name="Zhao H."/>
            <person name="Song W."/>
            <person name="Zhang M."/>
            <person name="Cui Y."/>
            <person name="Dong X."/>
            <person name="Liu H."/>
            <person name="Ma X."/>
            <person name="Jiao Y."/>
            <person name="Wang B."/>
            <person name="Wei X."/>
            <person name="Stein J.C."/>
            <person name="Glaubitz J.C."/>
            <person name="Lu F."/>
            <person name="Yu G."/>
            <person name="Liang C."/>
            <person name="Fengler K."/>
            <person name="Li B."/>
            <person name="Rafalski A."/>
            <person name="Schnable P.S."/>
            <person name="Ware D.H."/>
            <person name="Buckler E.S."/>
            <person name="Lai J."/>
        </authorList>
    </citation>
    <scope>NUCLEOTIDE SEQUENCE [LARGE SCALE GENOMIC DNA]</scope>
    <source>
        <strain evidence="3">cv. Missouri 17</strain>
        <tissue evidence="2">Seedling</tissue>
    </source>
</reference>
<dbReference type="EMBL" id="NCVQ01000004">
    <property type="protein sequence ID" value="PWZ31835.1"/>
    <property type="molecule type" value="Genomic_DNA"/>
</dbReference>
<evidence type="ECO:0000256" key="1">
    <source>
        <dbReference type="SAM" id="MobiDB-lite"/>
    </source>
</evidence>
<dbReference type="PANTHER" id="PTHR35469">
    <property type="entry name" value="TRANSMEMBRANE PROTEIN"/>
    <property type="match status" value="1"/>
</dbReference>
<dbReference type="ExpressionAtlas" id="A0A3L6FF44">
    <property type="expression patterns" value="baseline and differential"/>
</dbReference>
<proteinExistence type="predicted"/>
<accession>A0A3L6FF44</accession>